<proteinExistence type="predicted"/>
<keyword evidence="3" id="KW-1185">Reference proteome</keyword>
<protein>
    <recommendedName>
        <fullName evidence="4">Beta-defensin</fullName>
    </recommendedName>
</protein>
<evidence type="ECO:0000313" key="2">
    <source>
        <dbReference type="EMBL" id="KAG8431743.1"/>
    </source>
</evidence>
<feature type="chain" id="PRO_5035885792" description="Beta-defensin" evidence="1">
    <location>
        <begin position="23"/>
        <end position="59"/>
    </location>
</feature>
<name>A0A8T2IIW1_9PIPI</name>
<dbReference type="AlphaFoldDB" id="A0A8T2IIW1"/>
<dbReference type="EMBL" id="JAACNH010000081">
    <property type="protein sequence ID" value="KAG8431743.1"/>
    <property type="molecule type" value="Genomic_DNA"/>
</dbReference>
<evidence type="ECO:0008006" key="4">
    <source>
        <dbReference type="Google" id="ProtNLM"/>
    </source>
</evidence>
<sequence length="59" mass="6610">MRIHFLLFLVLLLSIATMNVDAYFFENEDICYNKGGHCALFCVTTSRIGACTLTPSCCK</sequence>
<organism evidence="2 3">
    <name type="scientific">Hymenochirus boettgeri</name>
    <name type="common">Congo dwarf clawed frog</name>
    <dbReference type="NCBI Taxonomy" id="247094"/>
    <lineage>
        <taxon>Eukaryota</taxon>
        <taxon>Metazoa</taxon>
        <taxon>Chordata</taxon>
        <taxon>Craniata</taxon>
        <taxon>Vertebrata</taxon>
        <taxon>Euteleostomi</taxon>
        <taxon>Amphibia</taxon>
        <taxon>Batrachia</taxon>
        <taxon>Anura</taxon>
        <taxon>Pipoidea</taxon>
        <taxon>Pipidae</taxon>
        <taxon>Pipinae</taxon>
        <taxon>Hymenochirus</taxon>
    </lineage>
</organism>
<accession>A0A8T2IIW1</accession>
<feature type="signal peptide" evidence="1">
    <location>
        <begin position="1"/>
        <end position="22"/>
    </location>
</feature>
<dbReference type="Proteomes" id="UP000812440">
    <property type="component" value="Unassembled WGS sequence"/>
</dbReference>
<comment type="caution">
    <text evidence="2">The sequence shown here is derived from an EMBL/GenBank/DDBJ whole genome shotgun (WGS) entry which is preliminary data.</text>
</comment>
<keyword evidence="1" id="KW-0732">Signal</keyword>
<evidence type="ECO:0000256" key="1">
    <source>
        <dbReference type="SAM" id="SignalP"/>
    </source>
</evidence>
<gene>
    <name evidence="2" type="ORF">GDO86_020194</name>
</gene>
<reference evidence="2" key="1">
    <citation type="thesis" date="2020" institute="ProQuest LLC" country="789 East Eisenhower Parkway, Ann Arbor, MI, USA">
        <title>Comparative Genomics and Chromosome Evolution.</title>
        <authorList>
            <person name="Mudd A.B."/>
        </authorList>
    </citation>
    <scope>NUCLEOTIDE SEQUENCE</scope>
    <source>
        <strain evidence="2">Female2</strain>
        <tissue evidence="2">Blood</tissue>
    </source>
</reference>
<evidence type="ECO:0000313" key="3">
    <source>
        <dbReference type="Proteomes" id="UP000812440"/>
    </source>
</evidence>